<dbReference type="Proteomes" id="UP000286974">
    <property type="component" value="Unassembled WGS sequence"/>
</dbReference>
<protein>
    <recommendedName>
        <fullName evidence="4">DUF4822 domain-containing protein</fullName>
    </recommendedName>
</protein>
<dbReference type="AlphaFoldDB" id="A0A401FI42"/>
<gene>
    <name evidence="2" type="ORF">NBRC111893_196</name>
</gene>
<feature type="chain" id="PRO_5019175463" description="DUF4822 domain-containing protein" evidence="1">
    <location>
        <begin position="28"/>
        <end position="134"/>
    </location>
</feature>
<comment type="caution">
    <text evidence="2">The sequence shown here is derived from an EMBL/GenBank/DDBJ whole genome shotgun (WGS) entry which is preliminary data.</text>
</comment>
<feature type="signal peptide" evidence="1">
    <location>
        <begin position="1"/>
        <end position="27"/>
    </location>
</feature>
<reference evidence="2 3" key="1">
    <citation type="submission" date="2017-11" db="EMBL/GenBank/DDBJ databases">
        <title>Draft Genome Sequence of Lactobacillus curieae NBRC 111893 isolated from Koso, a Japanese sugar-Vegetable Fermented Beverage.</title>
        <authorList>
            <person name="Chiou T.Y."/>
            <person name="Oshima K."/>
            <person name="Suda W."/>
            <person name="Hattori M."/>
            <person name="Takahashi T."/>
        </authorList>
    </citation>
    <scope>NUCLEOTIDE SEQUENCE [LARGE SCALE GENOMIC DNA]</scope>
    <source>
        <strain evidence="2 3">NBRC111893</strain>
    </source>
</reference>
<proteinExistence type="predicted"/>
<evidence type="ECO:0000313" key="3">
    <source>
        <dbReference type="Proteomes" id="UP000286974"/>
    </source>
</evidence>
<keyword evidence="3" id="KW-1185">Reference proteome</keyword>
<evidence type="ECO:0000256" key="1">
    <source>
        <dbReference type="SAM" id="SignalP"/>
    </source>
</evidence>
<keyword evidence="1" id="KW-0732">Signal</keyword>
<evidence type="ECO:0000313" key="2">
    <source>
        <dbReference type="EMBL" id="GAY72050.1"/>
    </source>
</evidence>
<accession>A0A401FI42</accession>
<dbReference type="RefSeq" id="WP_125007637.1">
    <property type="nucleotide sequence ID" value="NZ_BEXA01000001.1"/>
</dbReference>
<sequence>MKKVILWGTVVLGMFGILMTSTTTANAATWHKGVPTFLKSGFWTLNKPKHTYIKFSNQAIYDLVPDEGVFDGAAAKDPEYKKSGKTYVIAIKISKHLHFTYTIRKFSKDKASFHMSAPDGEHFSTHMTRINKLP</sequence>
<name>A0A401FI42_9LACO</name>
<dbReference type="OrthoDB" id="2326259at2"/>
<evidence type="ECO:0008006" key="4">
    <source>
        <dbReference type="Google" id="ProtNLM"/>
    </source>
</evidence>
<dbReference type="EMBL" id="BEXA01000001">
    <property type="protein sequence ID" value="GAY72050.1"/>
    <property type="molecule type" value="Genomic_DNA"/>
</dbReference>
<organism evidence="2 3">
    <name type="scientific">Lentilactobacillus kosonis</name>
    <dbReference type="NCBI Taxonomy" id="2810561"/>
    <lineage>
        <taxon>Bacteria</taxon>
        <taxon>Bacillati</taxon>
        <taxon>Bacillota</taxon>
        <taxon>Bacilli</taxon>
        <taxon>Lactobacillales</taxon>
        <taxon>Lactobacillaceae</taxon>
        <taxon>Lentilactobacillus</taxon>
    </lineage>
</organism>